<dbReference type="SMART" id="SM00777">
    <property type="entry name" value="Mad3_BUB1_I"/>
    <property type="match status" value="1"/>
</dbReference>
<evidence type="ECO:0000313" key="9">
    <source>
        <dbReference type="Proteomes" id="UP001530293"/>
    </source>
</evidence>
<feature type="compositionally biased region" description="Polar residues" evidence="5">
    <location>
        <begin position="514"/>
        <end position="526"/>
    </location>
</feature>
<evidence type="ECO:0000256" key="3">
    <source>
        <dbReference type="ARBA" id="ARBA00022838"/>
    </source>
</evidence>
<dbReference type="PANTHER" id="PTHR14030">
    <property type="entry name" value="MITOTIC CHECKPOINT SERINE/THREONINE-PROTEIN KINASE BUB1"/>
    <property type="match status" value="1"/>
</dbReference>
<feature type="region of interest" description="Disordered" evidence="5">
    <location>
        <begin position="512"/>
        <end position="547"/>
    </location>
</feature>
<feature type="compositionally biased region" description="Low complexity" evidence="5">
    <location>
        <begin position="322"/>
        <end position="343"/>
    </location>
</feature>
<dbReference type="PROSITE" id="PS51489">
    <property type="entry name" value="BUB1_N"/>
    <property type="match status" value="1"/>
</dbReference>
<reference evidence="8 9" key="1">
    <citation type="submission" date="2024-10" db="EMBL/GenBank/DDBJ databases">
        <title>Updated reference genomes for cyclostephanoid diatoms.</title>
        <authorList>
            <person name="Roberts W.R."/>
            <person name="Alverson A.J."/>
        </authorList>
    </citation>
    <scope>NUCLEOTIDE SEQUENCE [LARGE SCALE GENOMIC DNA]</scope>
    <source>
        <strain evidence="8 9">AJA232-27</strain>
    </source>
</reference>
<evidence type="ECO:0000256" key="4">
    <source>
        <dbReference type="ARBA" id="ARBA00023328"/>
    </source>
</evidence>
<feature type="compositionally biased region" description="Basic and acidic residues" evidence="5">
    <location>
        <begin position="383"/>
        <end position="395"/>
    </location>
</feature>
<dbReference type="Gene3D" id="1.10.510.10">
    <property type="entry name" value="Transferase(Phosphotransferase) domain 1"/>
    <property type="match status" value="1"/>
</dbReference>
<dbReference type="SMART" id="SM00220">
    <property type="entry name" value="S_TKc"/>
    <property type="match status" value="1"/>
</dbReference>
<keyword evidence="3" id="KW-0995">Kinetochore</keyword>
<dbReference type="Pfam" id="PF08311">
    <property type="entry name" value="Mad3_BUB1_I"/>
    <property type="match status" value="1"/>
</dbReference>
<dbReference type="EMBL" id="JALLBG020000192">
    <property type="protein sequence ID" value="KAL3760117.1"/>
    <property type="molecule type" value="Genomic_DNA"/>
</dbReference>
<comment type="caution">
    <text evidence="8">The sequence shown here is derived from an EMBL/GenBank/DDBJ whole genome shotgun (WGS) entry which is preliminary data.</text>
</comment>
<feature type="compositionally biased region" description="Low complexity" evidence="5">
    <location>
        <begin position="82"/>
        <end position="92"/>
    </location>
</feature>
<evidence type="ECO:0000256" key="5">
    <source>
        <dbReference type="SAM" id="MobiDB-lite"/>
    </source>
</evidence>
<feature type="region of interest" description="Disordered" evidence="5">
    <location>
        <begin position="800"/>
        <end position="831"/>
    </location>
</feature>
<feature type="region of interest" description="Disordered" evidence="5">
    <location>
        <begin position="77"/>
        <end position="107"/>
    </location>
</feature>
<dbReference type="InterPro" id="IPR015661">
    <property type="entry name" value="Bub1/Mad3"/>
</dbReference>
<sequence>MSSASTSASSHHDWEYSKENAAPLECGRSTKSLSKRAFGTSTVELAQIEEKTKKYERLVRRSEKAVEWMQKQSTKIIMEKQSSCSGSNSATSGDGENETPNDQNRELTEVEAKSLRQQLIHELGYDPTTTDRDNIDYDPMRFWVLYIKHIRESYPTDTQRQFLLMERCARTFMSKPFLIPSYQNDVRFIRICILYADKTSNPSEVFKLMSKSKVGTKVSLFWVAWAWVAEKSQDFPFTEKIFQKALSVGAEPRQFLEERQRQFLRRMSRHWLDASQMQEDGLGDGEDDDGDGAGKRGALSALSSEGIARNDRGSGLNRHAQLLLPNGSSSSRPSSSQSSNRQLGGKGNTKPMAGFSIFQDGNASDNADVLNDENNPSGGQLRLTKESERTKENKMRPELWNERGYGLVHPSTTTTTAISDSIVGTAFGRPPLSVEHTRSVSTAAFEVFVDEDLKEPDIDKDVSKENPARISDHRSLRQRVDGGAADRLTRDPLRYMKNPSKVMSDQIKYDANQEDQQIATSTTASSDRVEHKRHVAAEERSKDERPDEEYCFEEKRLHAHYFTLASSDADFNLLKQDDNDQSDNSSRMDVEESMMVDESCSEMDTEDDTKMIIKPPIKSALKSSLKQRIVADTSGSKDQELSAAANPHRVLFGANTNVVYTNNASVDTSTASSQFNGSFVKAEETINTKLANAEISMMFSSPNANASFATTDDDGCMLKGLDFSIYQDDANKSADAERCEDNSYMYSVTNGLSFAIHNDDKHDSSVGQARPRPGTSGNSSEDTASLSIIGNVLDGLGCDEKSAPVGTKRNSYSRSSLKHSTSRIKEDRTTHATEETADFALIHGVMGSLNNCSVTKPPRSSSSKRAKEFKVGAPSHSTQLGFEIFSDENASPQQKRNAVPDLSFGDISRIEDEKTTNFQIFDENANVISSPKKCNEAIVYERRHKQDMESAMRECMAEAASPKSQFTIFDNRRKSMPKALLRQSFTAGTKIVLSGRETVSISNELGRGVYGVVLLCNDEAGESDALKVQAPIGSLAHEYSILLRIEDRIETNSSAFYPFPRSLALYAYSEGGLFSMTAGSDSGMTLIDVVNTYKKITGNVPELLSIYYTSRMLKHLELLHRYGKVLHCDIKPDNWVLTSSSKDVAVSNSVGGADLMLVDFGRSIDLSYEALPGTDPLEAQFTGSIAAEDMECGSMRDGKSWGIDLDLFGLAASSYILLFGSHMEVMKDRSTGKWRPSKPFRRYWQQELWSPLFDSLLNFDSSAEEYCLRDHTIAFTEYIEGKQRKKEIATHLNQLYTHLPKQRYIEDAYSLPGIKFFHKRIHILWFPDAVDGRPTSRHHYMIKPIYFQQLILQRLQLRETVKCWLFQVINVILVIYSYDSIL</sequence>
<keyword evidence="4" id="KW-0137">Centromere</keyword>
<protein>
    <recommendedName>
        <fullName evidence="10">Protein kinase domain-containing protein</fullName>
    </recommendedName>
</protein>
<name>A0ABD3MD62_9STRA</name>
<dbReference type="GO" id="GO:0000776">
    <property type="term" value="C:kinetochore"/>
    <property type="evidence" value="ECO:0007669"/>
    <property type="project" value="UniProtKB-KW"/>
</dbReference>
<feature type="compositionally biased region" description="Polar residues" evidence="5">
    <location>
        <begin position="775"/>
        <end position="784"/>
    </location>
</feature>
<dbReference type="SUPFAM" id="SSF56112">
    <property type="entry name" value="Protein kinase-like (PK-like)"/>
    <property type="match status" value="1"/>
</dbReference>
<evidence type="ECO:0008006" key="10">
    <source>
        <dbReference type="Google" id="ProtNLM"/>
    </source>
</evidence>
<feature type="compositionally biased region" description="Acidic residues" evidence="5">
    <location>
        <begin position="281"/>
        <end position="291"/>
    </location>
</feature>
<organism evidence="8 9">
    <name type="scientific">Discostella pseudostelligera</name>
    <dbReference type="NCBI Taxonomy" id="259834"/>
    <lineage>
        <taxon>Eukaryota</taxon>
        <taxon>Sar</taxon>
        <taxon>Stramenopiles</taxon>
        <taxon>Ochrophyta</taxon>
        <taxon>Bacillariophyta</taxon>
        <taxon>Coscinodiscophyceae</taxon>
        <taxon>Thalassiosirophycidae</taxon>
        <taxon>Stephanodiscales</taxon>
        <taxon>Stephanodiscaceae</taxon>
        <taxon>Discostella</taxon>
    </lineage>
</organism>
<keyword evidence="9" id="KW-1185">Reference proteome</keyword>
<evidence type="ECO:0000313" key="8">
    <source>
        <dbReference type="EMBL" id="KAL3760117.1"/>
    </source>
</evidence>
<feature type="compositionally biased region" description="Basic and acidic residues" evidence="5">
    <location>
        <begin position="527"/>
        <end position="545"/>
    </location>
</feature>
<dbReference type="Proteomes" id="UP001530293">
    <property type="component" value="Unassembled WGS sequence"/>
</dbReference>
<dbReference type="Gene3D" id="1.25.40.430">
    <property type="match status" value="1"/>
</dbReference>
<dbReference type="PROSITE" id="PS50011">
    <property type="entry name" value="PROTEIN_KINASE_DOM"/>
    <property type="match status" value="1"/>
</dbReference>
<feature type="region of interest" description="Disordered" evidence="5">
    <location>
        <begin position="574"/>
        <end position="593"/>
    </location>
</feature>
<feature type="region of interest" description="Disordered" evidence="5">
    <location>
        <begin position="1"/>
        <end position="40"/>
    </location>
</feature>
<evidence type="ECO:0000256" key="2">
    <source>
        <dbReference type="ARBA" id="ARBA00022454"/>
    </source>
</evidence>
<dbReference type="InterPro" id="IPR011009">
    <property type="entry name" value="Kinase-like_dom_sf"/>
</dbReference>
<accession>A0ABD3MD62</accession>
<evidence type="ECO:0000259" key="6">
    <source>
        <dbReference type="PROSITE" id="PS50011"/>
    </source>
</evidence>
<feature type="domain" description="Protein kinase" evidence="6">
    <location>
        <begin position="999"/>
        <end position="1321"/>
    </location>
</feature>
<gene>
    <name evidence="8" type="ORF">ACHAWU_002188</name>
</gene>
<evidence type="ECO:0000256" key="1">
    <source>
        <dbReference type="ARBA" id="ARBA00004629"/>
    </source>
</evidence>
<comment type="subcellular location">
    <subcellularLocation>
        <location evidence="1">Chromosome</location>
        <location evidence="1">Centromere</location>
        <location evidence="1">Kinetochore</location>
    </subcellularLocation>
</comment>
<evidence type="ECO:0000259" key="7">
    <source>
        <dbReference type="PROSITE" id="PS51489"/>
    </source>
</evidence>
<feature type="region of interest" description="Disordered" evidence="5">
    <location>
        <begin position="759"/>
        <end position="784"/>
    </location>
</feature>
<keyword evidence="2" id="KW-0158">Chromosome</keyword>
<dbReference type="InterPro" id="IPR013212">
    <property type="entry name" value="Mad3/Bub1_I"/>
</dbReference>
<feature type="region of interest" description="Disordered" evidence="5">
    <location>
        <begin position="278"/>
        <end position="395"/>
    </location>
</feature>
<proteinExistence type="predicted"/>
<dbReference type="InterPro" id="IPR000719">
    <property type="entry name" value="Prot_kinase_dom"/>
</dbReference>
<feature type="domain" description="BUB1 N-terminal" evidence="7">
    <location>
        <begin position="119"/>
        <end position="284"/>
    </location>
</feature>